<feature type="compositionally biased region" description="Polar residues" evidence="1">
    <location>
        <begin position="122"/>
        <end position="133"/>
    </location>
</feature>
<dbReference type="Proteomes" id="UP000011087">
    <property type="component" value="Unassembled WGS sequence"/>
</dbReference>
<dbReference type="KEGG" id="gtt:GUITHDRAFT_103943"/>
<evidence type="ECO:0000313" key="2">
    <source>
        <dbReference type="EMBL" id="EKX50129.1"/>
    </source>
</evidence>
<dbReference type="RefSeq" id="XP_005837109.1">
    <property type="nucleotide sequence ID" value="XM_005837052.1"/>
</dbReference>
<evidence type="ECO:0000313" key="4">
    <source>
        <dbReference type="Proteomes" id="UP000011087"/>
    </source>
</evidence>
<protein>
    <submittedName>
        <fullName evidence="2 3">Uncharacterized protein</fullName>
    </submittedName>
</protein>
<dbReference type="HOGENOM" id="CLU_643187_0_0_1"/>
<dbReference type="EnsemblProtists" id="EKX50129">
    <property type="protein sequence ID" value="EKX50129"/>
    <property type="gene ID" value="GUITHDRAFT_103943"/>
</dbReference>
<accession>L1JPB8</accession>
<feature type="compositionally biased region" description="Pro residues" evidence="1">
    <location>
        <begin position="1"/>
        <end position="29"/>
    </location>
</feature>
<organism evidence="2">
    <name type="scientific">Guillardia theta (strain CCMP2712)</name>
    <name type="common">Cryptophyte</name>
    <dbReference type="NCBI Taxonomy" id="905079"/>
    <lineage>
        <taxon>Eukaryota</taxon>
        <taxon>Cryptophyceae</taxon>
        <taxon>Pyrenomonadales</taxon>
        <taxon>Geminigeraceae</taxon>
        <taxon>Guillardia</taxon>
    </lineage>
</organism>
<evidence type="ECO:0000256" key="1">
    <source>
        <dbReference type="SAM" id="MobiDB-lite"/>
    </source>
</evidence>
<keyword evidence="4" id="KW-1185">Reference proteome</keyword>
<reference evidence="3" key="3">
    <citation type="submission" date="2015-06" db="UniProtKB">
        <authorList>
            <consortium name="EnsemblProtists"/>
        </authorList>
    </citation>
    <scope>IDENTIFICATION</scope>
</reference>
<dbReference type="AlphaFoldDB" id="L1JPB8"/>
<evidence type="ECO:0000313" key="3">
    <source>
        <dbReference type="EnsemblProtists" id="EKX50129"/>
    </source>
</evidence>
<reference evidence="4" key="2">
    <citation type="submission" date="2012-11" db="EMBL/GenBank/DDBJ databases">
        <authorList>
            <person name="Kuo A."/>
            <person name="Curtis B.A."/>
            <person name="Tanifuji G."/>
            <person name="Burki F."/>
            <person name="Gruber A."/>
            <person name="Irimia M."/>
            <person name="Maruyama S."/>
            <person name="Arias M.C."/>
            <person name="Ball S.G."/>
            <person name="Gile G.H."/>
            <person name="Hirakawa Y."/>
            <person name="Hopkins J.F."/>
            <person name="Rensing S.A."/>
            <person name="Schmutz J."/>
            <person name="Symeonidi A."/>
            <person name="Elias M."/>
            <person name="Eveleigh R.J."/>
            <person name="Herman E.K."/>
            <person name="Klute M.J."/>
            <person name="Nakayama T."/>
            <person name="Obornik M."/>
            <person name="Reyes-Prieto A."/>
            <person name="Armbrust E.V."/>
            <person name="Aves S.J."/>
            <person name="Beiko R.G."/>
            <person name="Coutinho P."/>
            <person name="Dacks J.B."/>
            <person name="Durnford D.G."/>
            <person name="Fast N.M."/>
            <person name="Green B.R."/>
            <person name="Grisdale C."/>
            <person name="Hempe F."/>
            <person name="Henrissat B."/>
            <person name="Hoppner M.P."/>
            <person name="Ishida K.-I."/>
            <person name="Kim E."/>
            <person name="Koreny L."/>
            <person name="Kroth P.G."/>
            <person name="Liu Y."/>
            <person name="Malik S.-B."/>
            <person name="Maier U.G."/>
            <person name="McRose D."/>
            <person name="Mock T."/>
            <person name="Neilson J.A."/>
            <person name="Onodera N.T."/>
            <person name="Poole A.M."/>
            <person name="Pritham E.J."/>
            <person name="Richards T.A."/>
            <person name="Rocap G."/>
            <person name="Roy S.W."/>
            <person name="Sarai C."/>
            <person name="Schaack S."/>
            <person name="Shirato S."/>
            <person name="Slamovits C.H."/>
            <person name="Spencer D.F."/>
            <person name="Suzuki S."/>
            <person name="Worden A.Z."/>
            <person name="Zauner S."/>
            <person name="Barry K."/>
            <person name="Bell C."/>
            <person name="Bharti A.K."/>
            <person name="Crow J.A."/>
            <person name="Grimwood J."/>
            <person name="Kramer R."/>
            <person name="Lindquist E."/>
            <person name="Lucas S."/>
            <person name="Salamov A."/>
            <person name="McFadden G.I."/>
            <person name="Lane C.E."/>
            <person name="Keeling P.J."/>
            <person name="Gray M.W."/>
            <person name="Grigoriev I.V."/>
            <person name="Archibald J.M."/>
        </authorList>
    </citation>
    <scope>NUCLEOTIDE SEQUENCE</scope>
    <source>
        <strain evidence="4">CCMP2712</strain>
    </source>
</reference>
<feature type="region of interest" description="Disordered" evidence="1">
    <location>
        <begin position="406"/>
        <end position="427"/>
    </location>
</feature>
<sequence>MNTRSSPPPPEPISSSPPPASPQCIPPDSPQYNTSDHNHQRQALPPPSFSRIAFNGNGAPASHVNALEGSLATKSLTRGHINEANGENGLNVSLHHPLLSLSDSFAAETYSPPGDERPVAGQSISNGFHGQESTNEKAKASRNSKQRSEAQKYNKSSASYPSSYYCQHAETVVLRTDFSTNGISHRRLEFMPMSLVQSPPPHHPLSIGGPIKARKGMRVILTKEGSKAFDEQFHNISGGGIGTISKVLNNGMMCKVVWDNDPKQLEHCYRTGRFSRFELALYDSALLASIPRSAGNSPDKLLTTAEVGSNGLRFSVMKSMLPADSLVASQEGYQDQDLDPVTLELRKHGIFPPPASSRQRAANSVHSDFEGVPMTLRTSRLKRLFDRDRDGFFTCVFTSEIQQKLKNSTRDVSGDSTQRSEVNMAWA</sequence>
<dbReference type="EMBL" id="JH992979">
    <property type="protein sequence ID" value="EKX50129.1"/>
    <property type="molecule type" value="Genomic_DNA"/>
</dbReference>
<name>L1JPB8_GUITC</name>
<reference evidence="2 4" key="1">
    <citation type="journal article" date="2012" name="Nature">
        <title>Algal genomes reveal evolutionary mosaicism and the fate of nucleomorphs.</title>
        <authorList>
            <consortium name="DOE Joint Genome Institute"/>
            <person name="Curtis B.A."/>
            <person name="Tanifuji G."/>
            <person name="Burki F."/>
            <person name="Gruber A."/>
            <person name="Irimia M."/>
            <person name="Maruyama S."/>
            <person name="Arias M.C."/>
            <person name="Ball S.G."/>
            <person name="Gile G.H."/>
            <person name="Hirakawa Y."/>
            <person name="Hopkins J.F."/>
            <person name="Kuo A."/>
            <person name="Rensing S.A."/>
            <person name="Schmutz J."/>
            <person name="Symeonidi A."/>
            <person name="Elias M."/>
            <person name="Eveleigh R.J."/>
            <person name="Herman E.K."/>
            <person name="Klute M.J."/>
            <person name="Nakayama T."/>
            <person name="Obornik M."/>
            <person name="Reyes-Prieto A."/>
            <person name="Armbrust E.V."/>
            <person name="Aves S.J."/>
            <person name="Beiko R.G."/>
            <person name="Coutinho P."/>
            <person name="Dacks J.B."/>
            <person name="Durnford D.G."/>
            <person name="Fast N.M."/>
            <person name="Green B.R."/>
            <person name="Grisdale C.J."/>
            <person name="Hempel F."/>
            <person name="Henrissat B."/>
            <person name="Hoppner M.P."/>
            <person name="Ishida K."/>
            <person name="Kim E."/>
            <person name="Koreny L."/>
            <person name="Kroth P.G."/>
            <person name="Liu Y."/>
            <person name="Malik S.B."/>
            <person name="Maier U.G."/>
            <person name="McRose D."/>
            <person name="Mock T."/>
            <person name="Neilson J.A."/>
            <person name="Onodera N.T."/>
            <person name="Poole A.M."/>
            <person name="Pritham E.J."/>
            <person name="Richards T.A."/>
            <person name="Rocap G."/>
            <person name="Roy S.W."/>
            <person name="Sarai C."/>
            <person name="Schaack S."/>
            <person name="Shirato S."/>
            <person name="Slamovits C.H."/>
            <person name="Spencer D.F."/>
            <person name="Suzuki S."/>
            <person name="Worden A.Z."/>
            <person name="Zauner S."/>
            <person name="Barry K."/>
            <person name="Bell C."/>
            <person name="Bharti A.K."/>
            <person name="Crow J.A."/>
            <person name="Grimwood J."/>
            <person name="Kramer R."/>
            <person name="Lindquist E."/>
            <person name="Lucas S."/>
            <person name="Salamov A."/>
            <person name="McFadden G.I."/>
            <person name="Lane C.E."/>
            <person name="Keeling P.J."/>
            <person name="Gray M.W."/>
            <person name="Grigoriev I.V."/>
            <person name="Archibald J.M."/>
        </authorList>
    </citation>
    <scope>NUCLEOTIDE SEQUENCE</scope>
    <source>
        <strain evidence="2 4">CCMP2712</strain>
    </source>
</reference>
<feature type="region of interest" description="Disordered" evidence="1">
    <location>
        <begin position="106"/>
        <end position="160"/>
    </location>
</feature>
<feature type="region of interest" description="Disordered" evidence="1">
    <location>
        <begin position="1"/>
        <end position="56"/>
    </location>
</feature>
<dbReference type="GeneID" id="17306983"/>
<proteinExistence type="predicted"/>
<gene>
    <name evidence="2" type="ORF">GUITHDRAFT_103943</name>
</gene>
<dbReference type="PaxDb" id="55529-EKX50129"/>